<gene>
    <name evidence="3" type="ORF">MQP27_41535</name>
</gene>
<evidence type="ECO:0000313" key="3">
    <source>
        <dbReference type="EMBL" id="MCI3277571.1"/>
    </source>
</evidence>
<feature type="region of interest" description="Disordered" evidence="1">
    <location>
        <begin position="22"/>
        <end position="43"/>
    </location>
</feature>
<dbReference type="Proteomes" id="UP001165269">
    <property type="component" value="Unassembled WGS sequence"/>
</dbReference>
<reference evidence="3" key="1">
    <citation type="submission" date="2022-03" db="EMBL/GenBank/DDBJ databases">
        <title>Streptomyces 7R015 and 7R016 isolated from Barleria lupulina in Thailand.</title>
        <authorList>
            <person name="Kanchanasin P."/>
            <person name="Phongsopitanun W."/>
            <person name="Tanasupawat S."/>
        </authorList>
    </citation>
    <scope>NUCLEOTIDE SEQUENCE</scope>
    <source>
        <strain evidence="3">7R015</strain>
    </source>
</reference>
<dbReference type="EMBL" id="JALDAY010000015">
    <property type="protein sequence ID" value="MCI3277571.1"/>
    <property type="molecule type" value="Genomic_DNA"/>
</dbReference>
<comment type="caution">
    <text evidence="3">The sequence shown here is derived from an EMBL/GenBank/DDBJ whole genome shotgun (WGS) entry which is preliminary data.</text>
</comment>
<sequence>MTSRAERRHPELEQRCGWCHAAPGSPCTNRHNNARPEPHPSRKDAWIAAHFDCPCCQASAGQACRADSGQPLAGVHSERAQAAAAAYAAALEEASHDVKGRPR</sequence>
<evidence type="ECO:0000256" key="1">
    <source>
        <dbReference type="SAM" id="MobiDB-lite"/>
    </source>
</evidence>
<feature type="domain" description="DNA-binding phage zinc finger" evidence="2">
    <location>
        <begin position="49"/>
        <end position="91"/>
    </location>
</feature>
<protein>
    <recommendedName>
        <fullName evidence="2">DNA-binding phage zinc finger domain-containing protein</fullName>
    </recommendedName>
</protein>
<evidence type="ECO:0000313" key="4">
    <source>
        <dbReference type="Proteomes" id="UP001165269"/>
    </source>
</evidence>
<proteinExistence type="predicted"/>
<evidence type="ECO:0000259" key="2">
    <source>
        <dbReference type="Pfam" id="PF24623"/>
    </source>
</evidence>
<name>A0ABS9YM05_9ACTN</name>
<feature type="domain" description="DNA-binding phage zinc finger" evidence="2">
    <location>
        <begin position="4"/>
        <end position="47"/>
    </location>
</feature>
<dbReference type="InterPro" id="IPR056911">
    <property type="entry name" value="Phage_Znf_bind_put"/>
</dbReference>
<feature type="compositionally biased region" description="Basic and acidic residues" evidence="1">
    <location>
        <begin position="34"/>
        <end position="43"/>
    </location>
</feature>
<organism evidence="3 4">
    <name type="scientific">Streptomyces cylindrosporus</name>
    <dbReference type="NCBI Taxonomy" id="2927583"/>
    <lineage>
        <taxon>Bacteria</taxon>
        <taxon>Bacillati</taxon>
        <taxon>Actinomycetota</taxon>
        <taxon>Actinomycetes</taxon>
        <taxon>Kitasatosporales</taxon>
        <taxon>Streptomycetaceae</taxon>
        <taxon>Streptomyces</taxon>
    </lineage>
</organism>
<accession>A0ABS9YM05</accession>
<dbReference type="Pfam" id="PF24623">
    <property type="entry name" value="Phage_zn_bind_8"/>
    <property type="match status" value="2"/>
</dbReference>
<dbReference type="RefSeq" id="WP_242775401.1">
    <property type="nucleotide sequence ID" value="NZ_JALDAY010000015.1"/>
</dbReference>
<keyword evidence="4" id="KW-1185">Reference proteome</keyword>